<organism evidence="1 2">
    <name type="scientific">Paenibacillus odorifer</name>
    <dbReference type="NCBI Taxonomy" id="189426"/>
    <lineage>
        <taxon>Bacteria</taxon>
        <taxon>Bacillati</taxon>
        <taxon>Bacillota</taxon>
        <taxon>Bacilli</taxon>
        <taxon>Bacillales</taxon>
        <taxon>Paenibacillaceae</taxon>
        <taxon>Paenibacillus</taxon>
    </lineage>
</organism>
<dbReference type="EMBL" id="MPTC01000001">
    <property type="protein sequence ID" value="OMD44339.1"/>
    <property type="molecule type" value="Genomic_DNA"/>
</dbReference>
<sequence length="73" mass="8309">MDDGLIFVTGIGIPLSEIVNCIVKPLVIGLVLGAAQWGEQKSGGWYQLKESMEWSMELGRKCERNGVWKRWNW</sequence>
<proteinExistence type="predicted"/>
<name>A0A1R0YAF0_9BACL</name>
<evidence type="ECO:0000313" key="1">
    <source>
        <dbReference type="EMBL" id="OMD44339.1"/>
    </source>
</evidence>
<dbReference type="Proteomes" id="UP000187439">
    <property type="component" value="Unassembled WGS sequence"/>
</dbReference>
<gene>
    <name evidence="1" type="ORF">BSK52_02080</name>
</gene>
<accession>A0A1R0YAF0</accession>
<dbReference type="RefSeq" id="WP_076116696.1">
    <property type="nucleotide sequence ID" value="NZ_MPTC01000001.1"/>
</dbReference>
<evidence type="ECO:0000313" key="2">
    <source>
        <dbReference type="Proteomes" id="UP000187439"/>
    </source>
</evidence>
<protein>
    <submittedName>
        <fullName evidence="1">Uncharacterized protein</fullName>
    </submittedName>
</protein>
<dbReference type="AlphaFoldDB" id="A0A1R0YAF0"/>
<reference evidence="1 2" key="1">
    <citation type="submission" date="2016-10" db="EMBL/GenBank/DDBJ databases">
        <title>Paenibacillus species isolates.</title>
        <authorList>
            <person name="Beno S.M."/>
        </authorList>
    </citation>
    <scope>NUCLEOTIDE SEQUENCE [LARGE SCALE GENOMIC DNA]</scope>
    <source>
        <strain evidence="1 2">FSL H7-0710</strain>
    </source>
</reference>
<comment type="caution">
    <text evidence="1">The sequence shown here is derived from an EMBL/GenBank/DDBJ whole genome shotgun (WGS) entry which is preliminary data.</text>
</comment>